<feature type="region of interest" description="Disordered" evidence="1">
    <location>
        <begin position="108"/>
        <end position="180"/>
    </location>
</feature>
<dbReference type="OrthoDB" id="2700855at2759"/>
<sequence length="646" mass="71252">MESLHVERIVAHAAQQLTLYMDSLSRSGNPDYWWKVVDVVWHELTLVHGVVNHLPAGFVMPTHLIAMDHFMTNPVTVHKTKKWPPWDVIRNLMDAEFVDHPWYKIREKPADGGVHDKGKGREEPLVMATEASKWRREPSKGPTPGPSTATTPKAPRAPKKKPPTWAPNCRSGTSSVPLTDHLESTDAESPAMTYVKRLVQVEEEFFIVWREHAASLTQLANQQEQIESLTIIVEELRRVVASSSPMSSEIGPQKSPSFPISPAEPSTWSHSPLELASTTALEESRGPPVSDVLAESTQKKPQAKWTTQEEHELLAFLKQQLSATGDGVNFLKKHFRDATNRLKTKWTSLKEDYLLVAILKTNSGFDWNDDTGTKFGKDDTTWTDFAATCPKHINYFRTHGFSHFDIIADMMPSHSKGTYVFHPGGKHHDPPLSTSSTQPPNTVVMDEARQTPATLSEVSSNISVPGSSRIPHASTFQLSTIDASAPPSAPSSFLSPLENNSGSSSVLTSISWGKCKAGAISGGESVAGTTVSEASQKHNCGQPSATVTAQRENTEAMNHMSYSIDGLSQSMANQMITMNNNIFRQAAMGLKAHISDYSVDNYLALGMYLTAIENKQVAIFFTTLEGEHQKSFLDRCLGMINAQKDQ</sequence>
<evidence type="ECO:0008006" key="4">
    <source>
        <dbReference type="Google" id="ProtNLM"/>
    </source>
</evidence>
<reference evidence="2 3" key="1">
    <citation type="submission" date="2014-04" db="EMBL/GenBank/DDBJ databases">
        <authorList>
            <consortium name="DOE Joint Genome Institute"/>
            <person name="Kuo A."/>
            <person name="Kohler A."/>
            <person name="Nagy L.G."/>
            <person name="Floudas D."/>
            <person name="Copeland A."/>
            <person name="Barry K.W."/>
            <person name="Cichocki N."/>
            <person name="Veneault-Fourrey C."/>
            <person name="LaButti K."/>
            <person name="Lindquist E.A."/>
            <person name="Lipzen A."/>
            <person name="Lundell T."/>
            <person name="Morin E."/>
            <person name="Murat C."/>
            <person name="Sun H."/>
            <person name="Tunlid A."/>
            <person name="Henrissat B."/>
            <person name="Grigoriev I.V."/>
            <person name="Hibbett D.S."/>
            <person name="Martin F."/>
            <person name="Nordberg H.P."/>
            <person name="Cantor M.N."/>
            <person name="Hua S.X."/>
        </authorList>
    </citation>
    <scope>NUCLEOTIDE SEQUENCE [LARGE SCALE GENOMIC DNA]</scope>
    <source>
        <strain evidence="2 3">Foug A</strain>
    </source>
</reference>
<dbReference type="STRING" id="1036808.A0A0C3DSF0"/>
<evidence type="ECO:0000256" key="1">
    <source>
        <dbReference type="SAM" id="MobiDB-lite"/>
    </source>
</evidence>
<evidence type="ECO:0000313" key="2">
    <source>
        <dbReference type="EMBL" id="KIM58936.1"/>
    </source>
</evidence>
<accession>A0A0C3DSF0</accession>
<dbReference type="AlphaFoldDB" id="A0A0C3DSF0"/>
<dbReference type="Proteomes" id="UP000053989">
    <property type="component" value="Unassembled WGS sequence"/>
</dbReference>
<evidence type="ECO:0000313" key="3">
    <source>
        <dbReference type="Proteomes" id="UP000053989"/>
    </source>
</evidence>
<keyword evidence="3" id="KW-1185">Reference proteome</keyword>
<name>A0A0C3DSF0_9AGAM</name>
<feature type="compositionally biased region" description="Low complexity" evidence="1">
    <location>
        <begin position="140"/>
        <end position="154"/>
    </location>
</feature>
<reference evidence="3" key="2">
    <citation type="submission" date="2015-01" db="EMBL/GenBank/DDBJ databases">
        <title>Evolutionary Origins and Diversification of the Mycorrhizal Mutualists.</title>
        <authorList>
            <consortium name="DOE Joint Genome Institute"/>
            <consortium name="Mycorrhizal Genomics Consortium"/>
            <person name="Kohler A."/>
            <person name="Kuo A."/>
            <person name="Nagy L.G."/>
            <person name="Floudas D."/>
            <person name="Copeland A."/>
            <person name="Barry K.W."/>
            <person name="Cichocki N."/>
            <person name="Veneault-Fourrey C."/>
            <person name="LaButti K."/>
            <person name="Lindquist E.A."/>
            <person name="Lipzen A."/>
            <person name="Lundell T."/>
            <person name="Morin E."/>
            <person name="Murat C."/>
            <person name="Riley R."/>
            <person name="Ohm R."/>
            <person name="Sun H."/>
            <person name="Tunlid A."/>
            <person name="Henrissat B."/>
            <person name="Grigoriev I.V."/>
            <person name="Hibbett D.S."/>
            <person name="Martin F."/>
        </authorList>
    </citation>
    <scope>NUCLEOTIDE SEQUENCE [LARGE SCALE GENOMIC DNA]</scope>
    <source>
        <strain evidence="3">Foug A</strain>
    </source>
</reference>
<feature type="compositionally biased region" description="Polar residues" evidence="1">
    <location>
        <begin position="254"/>
        <end position="281"/>
    </location>
</feature>
<protein>
    <recommendedName>
        <fullName evidence="4">Myb/SANT-like domain-containing protein</fullName>
    </recommendedName>
</protein>
<feature type="compositionally biased region" description="Basic and acidic residues" evidence="1">
    <location>
        <begin position="108"/>
        <end position="124"/>
    </location>
</feature>
<feature type="region of interest" description="Disordered" evidence="1">
    <location>
        <begin position="243"/>
        <end position="303"/>
    </location>
</feature>
<dbReference type="HOGENOM" id="CLU_423984_0_0_1"/>
<organism evidence="2 3">
    <name type="scientific">Scleroderma citrinum Foug A</name>
    <dbReference type="NCBI Taxonomy" id="1036808"/>
    <lineage>
        <taxon>Eukaryota</taxon>
        <taxon>Fungi</taxon>
        <taxon>Dikarya</taxon>
        <taxon>Basidiomycota</taxon>
        <taxon>Agaricomycotina</taxon>
        <taxon>Agaricomycetes</taxon>
        <taxon>Agaricomycetidae</taxon>
        <taxon>Boletales</taxon>
        <taxon>Sclerodermatineae</taxon>
        <taxon>Sclerodermataceae</taxon>
        <taxon>Scleroderma</taxon>
    </lineage>
</organism>
<dbReference type="InParanoid" id="A0A0C3DSF0"/>
<gene>
    <name evidence="2" type="ORF">SCLCIDRAFT_27641</name>
</gene>
<dbReference type="EMBL" id="KN822079">
    <property type="protein sequence ID" value="KIM58936.1"/>
    <property type="molecule type" value="Genomic_DNA"/>
</dbReference>
<proteinExistence type="predicted"/>